<evidence type="ECO:0000256" key="5">
    <source>
        <dbReference type="ARBA" id="ARBA00023014"/>
    </source>
</evidence>
<keyword evidence="3" id="KW-0067">ATP-binding</keyword>
<dbReference type="SUPFAM" id="SSF51445">
    <property type="entry name" value="(Trans)glycosidases"/>
    <property type="match status" value="2"/>
</dbReference>
<keyword evidence="5" id="KW-0411">Iron-sulfur</keyword>
<keyword evidence="4" id="KW-0408">Iron</keyword>
<dbReference type="Pfam" id="PF00232">
    <property type="entry name" value="Glyco_hydro_1"/>
    <property type="match status" value="2"/>
</dbReference>
<evidence type="ECO:0000256" key="2">
    <source>
        <dbReference type="ARBA" id="ARBA00022741"/>
    </source>
</evidence>
<dbReference type="InterPro" id="IPR019591">
    <property type="entry name" value="Mrp/NBP35_ATP-bd"/>
</dbReference>
<evidence type="ECO:0000256" key="4">
    <source>
        <dbReference type="ARBA" id="ARBA00023004"/>
    </source>
</evidence>
<dbReference type="Gene3D" id="3.30.300.130">
    <property type="entry name" value="Fe-S cluster assembly (FSCA)"/>
    <property type="match status" value="1"/>
</dbReference>
<dbReference type="Pfam" id="PF01883">
    <property type="entry name" value="FeS_assembly_P"/>
    <property type="match status" value="1"/>
</dbReference>
<dbReference type="SUPFAM" id="SSF52540">
    <property type="entry name" value="P-loop containing nucleoside triphosphate hydrolases"/>
    <property type="match status" value="1"/>
</dbReference>
<feature type="region of interest" description="Disordered" evidence="7">
    <location>
        <begin position="188"/>
        <end position="213"/>
    </location>
</feature>
<keyword evidence="1" id="KW-0479">Metal-binding</keyword>
<sequence length="1104" mass="120748">MPAAILLSSKPPAAATCSSSSSSTGQPPATSGTSKGKKVVLESTQKTDQSESKFSLRMCATGDVRYWITLNEPWCACALGYGSGEHAPGHREDAGKEPYLAAHHMLLAHARAVKCYRHSYQHIHGGSIVSRQKDGTKFAAARIPRHLPRKPTEPIPSLHGLAKSLLWLKKAMASGMAFASLGRPWPHQVQPGTAAERLQRSAPSGAPARDGSLRSSVATATFAGLAAGLRNSSAGRRGVSRAAGTAGPTPIQEVMHALEQVKDPDMGTDIVSSGFVGQIKAERITGNISLVLEVEMYKAEVEERLSQIPWAKSVEVRVGAVRQQTSATNPPRPMPQMPDSLKNVKTILAVSSCKGGVGKSTVAVNLAFSLYQKGYKVGIFDCDVYGPSLPVMLRFQEDTPKMEMYQDEQKQKHIRPVIDPNTGIKMVSFGFVGHAAVMRGSMVTGVMSQLVTQTDWGELDYLVLDMPPGTGDIHLTLSQVCQITAAVIVTTPQKLSVIDVERGISMFSQLNVPSVAVVQNMSYMSLPNGERQYIFGQTDAGYAIADTFGIEQVFELPIEASVAAAGDSGKPFGNKGDSETAKQMDKLTEAVITEVEKIHDNRQQPELSWDGELRILRLKLAGGEELGIDPRELRLRDKGAGGVTPPPADLSPDEIVDMGNYAVVIKWSDGVVQVAPHKWPGSLSTETREVPCLMSNWRLPEARTLKSDVAGVIPAYLVSETCITLNMDWKEPLSDSAADQAAQRRALDWQLGWFADPIYKGAYPATMRERCGDRLPEFSDEEVAMLKGSSDFFGLNHYSTDFVSQGEDGPPAVPNYFADQDVRNVSDPRWQRTDMGWDIVPWGFEKLLSWIQKEYDPTGGILVTENGCAVRENTEAEAVQDTARVEYLQGYLAQLHKAMANGAVIKGYLVWSLLDNFEWAFGYAKRFGIVRVDFTTQQRTPKASAQLISDLCKGGKLKVPSRVQASSEFFPYNGRGKEPEVEPKKVAAPPALSKADAKRMLEEFVMRYQDDHFQSKMVSCFQQYLIHNDEMRLLKARRSLCMPIQAEIIPKYGFEPTARGVSRVQATLSAPALTEDPDIKQMNELVVYLTGDFPKTKAAEGATV</sequence>
<dbReference type="InterPro" id="IPR001360">
    <property type="entry name" value="Glyco_hydro_1"/>
</dbReference>
<dbReference type="HAMAP" id="MF_02040">
    <property type="entry name" value="Mrp_NBP35"/>
    <property type="match status" value="1"/>
</dbReference>
<name>A0A1Q9ECG9_SYMMI</name>
<dbReference type="InterPro" id="IPR044304">
    <property type="entry name" value="NUBPL-like"/>
</dbReference>
<feature type="region of interest" description="Disordered" evidence="7">
    <location>
        <begin position="1"/>
        <end position="47"/>
    </location>
</feature>
<evidence type="ECO:0000256" key="3">
    <source>
        <dbReference type="ARBA" id="ARBA00022840"/>
    </source>
</evidence>
<gene>
    <name evidence="9" type="primary">BGLU4</name>
    <name evidence="9" type="ORF">AK812_SmicGene11778</name>
</gene>
<dbReference type="GO" id="GO:0005975">
    <property type="term" value="P:carbohydrate metabolic process"/>
    <property type="evidence" value="ECO:0007669"/>
    <property type="project" value="InterPro"/>
</dbReference>
<dbReference type="InterPro" id="IPR017853">
    <property type="entry name" value="GH"/>
</dbReference>
<dbReference type="Proteomes" id="UP000186817">
    <property type="component" value="Unassembled WGS sequence"/>
</dbReference>
<dbReference type="PRINTS" id="PR00131">
    <property type="entry name" value="GLHYDRLASE1"/>
</dbReference>
<dbReference type="GO" id="GO:0004553">
    <property type="term" value="F:hydrolase activity, hydrolyzing O-glycosyl compounds"/>
    <property type="evidence" value="ECO:0007669"/>
    <property type="project" value="InterPro"/>
</dbReference>
<dbReference type="CDD" id="cd02037">
    <property type="entry name" value="Mrp_NBP35"/>
    <property type="match status" value="1"/>
</dbReference>
<dbReference type="InterPro" id="IPR000808">
    <property type="entry name" value="Mrp-like_CS"/>
</dbReference>
<dbReference type="Gene3D" id="3.20.20.80">
    <property type="entry name" value="Glycosidases"/>
    <property type="match status" value="2"/>
</dbReference>
<dbReference type="InterPro" id="IPR034904">
    <property type="entry name" value="FSCA_dom_sf"/>
</dbReference>
<dbReference type="SUPFAM" id="SSF117916">
    <property type="entry name" value="Fe-S cluster assembly (FSCA) domain-like"/>
    <property type="match status" value="1"/>
</dbReference>
<evidence type="ECO:0000313" key="9">
    <source>
        <dbReference type="EMBL" id="OLQ05077.1"/>
    </source>
</evidence>
<dbReference type="GO" id="GO:0046872">
    <property type="term" value="F:metal ion binding"/>
    <property type="evidence" value="ECO:0007669"/>
    <property type="project" value="UniProtKB-KW"/>
</dbReference>
<dbReference type="AlphaFoldDB" id="A0A1Q9ECG9"/>
<evidence type="ECO:0000259" key="8">
    <source>
        <dbReference type="Pfam" id="PF01883"/>
    </source>
</evidence>
<evidence type="ECO:0000256" key="6">
    <source>
        <dbReference type="ARBA" id="ARBA00024036"/>
    </source>
</evidence>
<dbReference type="GO" id="GO:0051539">
    <property type="term" value="F:4 iron, 4 sulfur cluster binding"/>
    <property type="evidence" value="ECO:0007669"/>
    <property type="project" value="TreeGrafter"/>
</dbReference>
<reference evidence="9 10" key="1">
    <citation type="submission" date="2016-02" db="EMBL/GenBank/DDBJ databases">
        <title>Genome analysis of coral dinoflagellate symbionts highlights evolutionary adaptations to a symbiotic lifestyle.</title>
        <authorList>
            <person name="Aranda M."/>
            <person name="Li Y."/>
            <person name="Liew Y.J."/>
            <person name="Baumgarten S."/>
            <person name="Simakov O."/>
            <person name="Wilson M."/>
            <person name="Piel J."/>
            <person name="Ashoor H."/>
            <person name="Bougouffa S."/>
            <person name="Bajic V.B."/>
            <person name="Ryu T."/>
            <person name="Ravasi T."/>
            <person name="Bayer T."/>
            <person name="Micklem G."/>
            <person name="Kim H."/>
            <person name="Bhak J."/>
            <person name="Lajeunesse T.C."/>
            <person name="Voolstra C.R."/>
        </authorList>
    </citation>
    <scope>NUCLEOTIDE SEQUENCE [LARGE SCALE GENOMIC DNA]</scope>
    <source>
        <strain evidence="9 10">CCMP2467</strain>
    </source>
</reference>
<comment type="caution">
    <text evidence="9">The sequence shown here is derived from an EMBL/GenBank/DDBJ whole genome shotgun (WGS) entry which is preliminary data.</text>
</comment>
<keyword evidence="10" id="KW-1185">Reference proteome</keyword>
<dbReference type="OrthoDB" id="1741334at2759"/>
<dbReference type="GO" id="GO:0140663">
    <property type="term" value="F:ATP-dependent FeS chaperone activity"/>
    <property type="evidence" value="ECO:0007669"/>
    <property type="project" value="InterPro"/>
</dbReference>
<evidence type="ECO:0000256" key="7">
    <source>
        <dbReference type="SAM" id="MobiDB-lite"/>
    </source>
</evidence>
<dbReference type="InterPro" id="IPR033756">
    <property type="entry name" value="YlxH/NBP35"/>
</dbReference>
<protein>
    <submittedName>
        <fullName evidence="9">Beta-glucosidase 4</fullName>
    </submittedName>
</protein>
<evidence type="ECO:0000256" key="1">
    <source>
        <dbReference type="ARBA" id="ARBA00022723"/>
    </source>
</evidence>
<proteinExistence type="inferred from homology"/>
<dbReference type="Pfam" id="PF10609">
    <property type="entry name" value="ParA"/>
    <property type="match status" value="1"/>
</dbReference>
<comment type="similarity">
    <text evidence="6">Belongs to the Mrp/NBP35 ATP-binding proteins family.</text>
</comment>
<dbReference type="PANTHER" id="PTHR42961">
    <property type="entry name" value="IRON-SULFUR PROTEIN NUBPL"/>
    <property type="match status" value="1"/>
</dbReference>
<dbReference type="PROSITE" id="PS01215">
    <property type="entry name" value="MRP"/>
    <property type="match status" value="1"/>
</dbReference>
<accession>A0A1Q9ECG9</accession>
<dbReference type="EMBL" id="LSRX01000195">
    <property type="protein sequence ID" value="OLQ05077.1"/>
    <property type="molecule type" value="Genomic_DNA"/>
</dbReference>
<dbReference type="GO" id="GO:0005524">
    <property type="term" value="F:ATP binding"/>
    <property type="evidence" value="ECO:0007669"/>
    <property type="project" value="UniProtKB-KW"/>
</dbReference>
<feature type="domain" description="MIP18 family-like" evidence="8">
    <location>
        <begin position="252"/>
        <end position="318"/>
    </location>
</feature>
<dbReference type="PANTHER" id="PTHR42961:SF2">
    <property type="entry name" value="IRON-SULFUR PROTEIN NUBPL"/>
    <property type="match status" value="1"/>
</dbReference>
<dbReference type="InterPro" id="IPR027417">
    <property type="entry name" value="P-loop_NTPase"/>
</dbReference>
<feature type="compositionally biased region" description="Low complexity" evidence="7">
    <location>
        <begin position="8"/>
        <end position="34"/>
    </location>
</feature>
<dbReference type="InterPro" id="IPR002744">
    <property type="entry name" value="MIP18-like"/>
</dbReference>
<keyword evidence="2" id="KW-0547">Nucleotide-binding</keyword>
<dbReference type="Gene3D" id="3.40.50.300">
    <property type="entry name" value="P-loop containing nucleotide triphosphate hydrolases"/>
    <property type="match status" value="1"/>
</dbReference>
<organism evidence="9 10">
    <name type="scientific">Symbiodinium microadriaticum</name>
    <name type="common">Dinoflagellate</name>
    <name type="synonym">Zooxanthella microadriatica</name>
    <dbReference type="NCBI Taxonomy" id="2951"/>
    <lineage>
        <taxon>Eukaryota</taxon>
        <taxon>Sar</taxon>
        <taxon>Alveolata</taxon>
        <taxon>Dinophyceae</taxon>
        <taxon>Suessiales</taxon>
        <taxon>Symbiodiniaceae</taxon>
        <taxon>Symbiodinium</taxon>
    </lineage>
</organism>
<dbReference type="GO" id="GO:0016226">
    <property type="term" value="P:iron-sulfur cluster assembly"/>
    <property type="evidence" value="ECO:0007669"/>
    <property type="project" value="InterPro"/>
</dbReference>
<evidence type="ECO:0000313" key="10">
    <source>
        <dbReference type="Proteomes" id="UP000186817"/>
    </source>
</evidence>